<dbReference type="Pfam" id="PF05164">
    <property type="entry name" value="ZapA"/>
    <property type="match status" value="1"/>
</dbReference>
<organism evidence="1 2">
    <name type="scientific">Flavisolibacter ginsenosidimutans</name>
    <dbReference type="NCBI Taxonomy" id="661481"/>
    <lineage>
        <taxon>Bacteria</taxon>
        <taxon>Pseudomonadati</taxon>
        <taxon>Bacteroidota</taxon>
        <taxon>Chitinophagia</taxon>
        <taxon>Chitinophagales</taxon>
        <taxon>Chitinophagaceae</taxon>
        <taxon>Flavisolibacter</taxon>
    </lineage>
</organism>
<dbReference type="RefSeq" id="WP_146791099.1">
    <property type="nucleotide sequence ID" value="NZ_BAABIO010000003.1"/>
</dbReference>
<evidence type="ECO:0000313" key="1">
    <source>
        <dbReference type="EMBL" id="QEC58096.1"/>
    </source>
</evidence>
<dbReference type="AlphaFoldDB" id="A0A5B8UNR8"/>
<keyword evidence="2" id="KW-1185">Reference proteome</keyword>
<evidence type="ECO:0000313" key="2">
    <source>
        <dbReference type="Proteomes" id="UP000321204"/>
    </source>
</evidence>
<dbReference type="InterPro" id="IPR007838">
    <property type="entry name" value="Cell_div_ZapA-like"/>
</dbReference>
<dbReference type="Proteomes" id="UP000321204">
    <property type="component" value="Chromosome"/>
</dbReference>
<accession>A0A5B8UNR8</accession>
<name>A0A5B8UNR8_9BACT</name>
<dbReference type="InterPro" id="IPR036192">
    <property type="entry name" value="Cell_div_ZapA-like_sf"/>
</dbReference>
<dbReference type="EMBL" id="CP042433">
    <property type="protein sequence ID" value="QEC58096.1"/>
    <property type="molecule type" value="Genomic_DNA"/>
</dbReference>
<dbReference type="OrthoDB" id="1495773at2"/>
<dbReference type="GO" id="GO:0051301">
    <property type="term" value="P:cell division"/>
    <property type="evidence" value="ECO:0007669"/>
    <property type="project" value="UniProtKB-KW"/>
</dbReference>
<reference evidence="1 2" key="1">
    <citation type="journal article" date="2015" name="Int. J. Syst. Evol. Microbiol.">
        <title>Flavisolibacter ginsenosidimutans sp. nov., with ginsenoside-converting activity isolated from soil used for cultivating ginseng.</title>
        <authorList>
            <person name="Zhao Y."/>
            <person name="Liu Q."/>
            <person name="Kang M.S."/>
            <person name="Jin F."/>
            <person name="Yu H."/>
            <person name="Im W.T."/>
        </authorList>
    </citation>
    <scope>NUCLEOTIDE SEQUENCE [LARGE SCALE GENOMIC DNA]</scope>
    <source>
        <strain evidence="1 2">Gsoil 636</strain>
    </source>
</reference>
<proteinExistence type="predicted"/>
<sequence>MNEELIPLNLVVGDRSYRVRIQPKDEEVVRKTAKTINDKIVEFKTMFAGKDMQDYIAMVLVWFATEQNAAITNVMNMDNVSSRLQTLENLIDTALERSGS</sequence>
<dbReference type="SUPFAM" id="SSF102829">
    <property type="entry name" value="Cell division protein ZapA-like"/>
    <property type="match status" value="1"/>
</dbReference>
<protein>
    <submittedName>
        <fullName evidence="1">Cell division protein ZapA</fullName>
    </submittedName>
</protein>
<dbReference type="KEGG" id="fgg:FSB75_20025"/>
<keyword evidence="1" id="KW-0131">Cell cycle</keyword>
<gene>
    <name evidence="1" type="ORF">FSB75_20025</name>
</gene>
<keyword evidence="1" id="KW-0132">Cell division</keyword>